<sequence>MTEREAPPLPSLPDNGERLARPRRCSALDLPAPSLPAGRAPPWQREPEVRPGGAELRRLLDDDLPGRGRGRGRPAAGTEVLFGVAPCSLALLAARRTASRLFLKAARGPAAPRPDLARLARSAEARGVPVRTVPRKVLDGLCGHEVHQGVCLEVTPLQPRSWAEIGRGGTEEDDGEGPGGRPRLWLVLDRIQDPRNLGAVLRTAHFLGVDEVISGLGNSCPLTPVVSKASAGALEVLQVYGADDLPALLKAKAAQGWTVAGTVDCSEPRTPVLGCLDFRWDRPTVLVIGNEGSGLSAEVKDACQVLLNVSPGREITSGIESLNVSVAAGNASSPPSSLRVRLSSRSPSLSFPPRLASDVGALVLPHPRRWCSPSVSVQSALTIQETAS</sequence>
<evidence type="ECO:0000256" key="6">
    <source>
        <dbReference type="ARBA" id="ARBA00022691"/>
    </source>
</evidence>
<evidence type="ECO:0000313" key="12">
    <source>
        <dbReference type="Ensembl" id="ENSOANP00000051018.1"/>
    </source>
</evidence>
<feature type="region of interest" description="Disordered" evidence="10">
    <location>
        <begin position="1"/>
        <end position="75"/>
    </location>
</feature>
<keyword evidence="3" id="KW-0698">rRNA processing</keyword>
<dbReference type="InterPro" id="IPR029026">
    <property type="entry name" value="tRNA_m1G_MTases_N"/>
</dbReference>
<organism evidence="12 13">
    <name type="scientific">Ornithorhynchus anatinus</name>
    <name type="common">Duckbill platypus</name>
    <dbReference type="NCBI Taxonomy" id="9258"/>
    <lineage>
        <taxon>Eukaryota</taxon>
        <taxon>Metazoa</taxon>
        <taxon>Chordata</taxon>
        <taxon>Craniata</taxon>
        <taxon>Vertebrata</taxon>
        <taxon>Euteleostomi</taxon>
        <taxon>Mammalia</taxon>
        <taxon>Monotremata</taxon>
        <taxon>Ornithorhynchidae</taxon>
        <taxon>Ornithorhynchus</taxon>
    </lineage>
</organism>
<dbReference type="FunCoup" id="A0A6I8P9M5">
    <property type="interactions" value="469"/>
</dbReference>
<dbReference type="Bgee" id="ENSOANG00000044096">
    <property type="expression patterns" value="Expressed in liver and 7 other cell types or tissues"/>
</dbReference>
<dbReference type="InterPro" id="IPR013123">
    <property type="entry name" value="SpoU_subst-bd"/>
</dbReference>
<dbReference type="GO" id="GO:0000154">
    <property type="term" value="P:rRNA modification"/>
    <property type="evidence" value="ECO:0000318"/>
    <property type="project" value="GO_Central"/>
</dbReference>
<dbReference type="SUPFAM" id="SSF55315">
    <property type="entry name" value="L30e-like"/>
    <property type="match status" value="1"/>
</dbReference>
<evidence type="ECO:0000256" key="8">
    <source>
        <dbReference type="ARBA" id="ARBA00023128"/>
    </source>
</evidence>
<evidence type="ECO:0000256" key="4">
    <source>
        <dbReference type="ARBA" id="ARBA00022603"/>
    </source>
</evidence>
<name>A0A6I8P9M5_ORNAN</name>
<dbReference type="GO" id="GO:0016435">
    <property type="term" value="F:rRNA (guanine) methyltransferase activity"/>
    <property type="evidence" value="ECO:0000318"/>
    <property type="project" value="GO_Central"/>
</dbReference>
<dbReference type="InterPro" id="IPR029028">
    <property type="entry name" value="Alpha/beta_knot_MTases"/>
</dbReference>
<dbReference type="CDD" id="cd18105">
    <property type="entry name" value="SpoU-like_MRM1"/>
    <property type="match status" value="1"/>
</dbReference>
<gene>
    <name evidence="12" type="primary">MRM1</name>
</gene>
<keyword evidence="5" id="KW-0808">Transferase</keyword>
<dbReference type="InterPro" id="IPR047182">
    <property type="entry name" value="MRM1"/>
</dbReference>
<dbReference type="SUPFAM" id="SSF75217">
    <property type="entry name" value="alpha/beta knot"/>
    <property type="match status" value="1"/>
</dbReference>
<evidence type="ECO:0000256" key="5">
    <source>
        <dbReference type="ARBA" id="ARBA00022679"/>
    </source>
</evidence>
<proteinExistence type="inferred from homology"/>
<dbReference type="SMART" id="SM00967">
    <property type="entry name" value="SpoU_sub_bind"/>
    <property type="match status" value="1"/>
</dbReference>
<dbReference type="Ensembl" id="ENSOANT00000072257.1">
    <property type="protein sequence ID" value="ENSOANP00000051018.1"/>
    <property type="gene ID" value="ENSOANG00000044096.1"/>
</dbReference>
<evidence type="ECO:0000256" key="2">
    <source>
        <dbReference type="ARBA" id="ARBA00007228"/>
    </source>
</evidence>
<dbReference type="Pfam" id="PF00588">
    <property type="entry name" value="SpoU_methylase"/>
    <property type="match status" value="1"/>
</dbReference>
<dbReference type="InParanoid" id="A0A6I8P9M5"/>
<dbReference type="Gene3D" id="3.30.1330.30">
    <property type="match status" value="1"/>
</dbReference>
<dbReference type="AlphaFoldDB" id="A0A6I8P9M5"/>
<reference evidence="12 13" key="1">
    <citation type="journal article" date="2008" name="Nature">
        <title>Genome analysis of the platypus reveals unique signatures of evolution.</title>
        <authorList>
            <person name="Warren W.C."/>
            <person name="Hillier L.W."/>
            <person name="Marshall Graves J.A."/>
            <person name="Birney E."/>
            <person name="Ponting C.P."/>
            <person name="Grutzner F."/>
            <person name="Belov K."/>
            <person name="Miller W."/>
            <person name="Clarke L."/>
            <person name="Chinwalla A.T."/>
            <person name="Yang S.P."/>
            <person name="Heger A."/>
            <person name="Locke D.P."/>
            <person name="Miethke P."/>
            <person name="Waters P.D."/>
            <person name="Veyrunes F."/>
            <person name="Fulton L."/>
            <person name="Fulton B."/>
            <person name="Graves T."/>
            <person name="Wallis J."/>
            <person name="Puente X.S."/>
            <person name="Lopez-Otin C."/>
            <person name="Ordonez G.R."/>
            <person name="Eichler E.E."/>
            <person name="Chen L."/>
            <person name="Cheng Z."/>
            <person name="Deakin J.E."/>
            <person name="Alsop A."/>
            <person name="Thompson K."/>
            <person name="Kirby P."/>
            <person name="Papenfuss A.T."/>
            <person name="Wakefield M.J."/>
            <person name="Olender T."/>
            <person name="Lancet D."/>
            <person name="Huttley G.A."/>
            <person name="Smit A.F."/>
            <person name="Pask A."/>
            <person name="Temple-Smith P."/>
            <person name="Batzer M.A."/>
            <person name="Walker J.A."/>
            <person name="Konkel M.K."/>
            <person name="Harris R.S."/>
            <person name="Whittington C.M."/>
            <person name="Wong E.S."/>
            <person name="Gemmell N.J."/>
            <person name="Buschiazzo E."/>
            <person name="Vargas Jentzsch I.M."/>
            <person name="Merkel A."/>
            <person name="Schmitz J."/>
            <person name="Zemann A."/>
            <person name="Churakov G."/>
            <person name="Kriegs J.O."/>
            <person name="Brosius J."/>
            <person name="Murchison E.P."/>
            <person name="Sachidanandam R."/>
            <person name="Smith C."/>
            <person name="Hannon G.J."/>
            <person name="Tsend-Ayush E."/>
            <person name="McMillan D."/>
            <person name="Attenborough R."/>
            <person name="Rens W."/>
            <person name="Ferguson-Smith M."/>
            <person name="Lefevre C.M."/>
            <person name="Sharp J.A."/>
            <person name="Nicholas K.R."/>
            <person name="Ray D.A."/>
            <person name="Kube M."/>
            <person name="Reinhardt R."/>
            <person name="Pringle T.H."/>
            <person name="Taylor J."/>
            <person name="Jones R.C."/>
            <person name="Nixon B."/>
            <person name="Dacheux J.L."/>
            <person name="Niwa H."/>
            <person name="Sekita Y."/>
            <person name="Huang X."/>
            <person name="Stark A."/>
            <person name="Kheradpour P."/>
            <person name="Kellis M."/>
            <person name="Flicek P."/>
            <person name="Chen Y."/>
            <person name="Webber C."/>
            <person name="Hardison R."/>
            <person name="Nelson J."/>
            <person name="Hallsworth-Pepin K."/>
            <person name="Delehaunty K."/>
            <person name="Markovic C."/>
            <person name="Minx P."/>
            <person name="Feng Y."/>
            <person name="Kremitzki C."/>
            <person name="Mitreva M."/>
            <person name="Glasscock J."/>
            <person name="Wylie T."/>
            <person name="Wohldmann P."/>
            <person name="Thiru P."/>
            <person name="Nhan M.N."/>
            <person name="Pohl C.S."/>
            <person name="Smith S.M."/>
            <person name="Hou S."/>
            <person name="Nefedov M."/>
            <person name="de Jong P.J."/>
            <person name="Renfree M.B."/>
            <person name="Mardis E.R."/>
            <person name="Wilson R.K."/>
        </authorList>
    </citation>
    <scope>NUCLEOTIDE SEQUENCE [LARGE SCALE GENOMIC DNA]</scope>
    <source>
        <strain evidence="12 13">Glennie</strain>
    </source>
</reference>
<keyword evidence="7" id="KW-0809">Transit peptide</keyword>
<dbReference type="GO" id="GO:0003723">
    <property type="term" value="F:RNA binding"/>
    <property type="evidence" value="ECO:0007669"/>
    <property type="project" value="InterPro"/>
</dbReference>
<evidence type="ECO:0000313" key="13">
    <source>
        <dbReference type="Proteomes" id="UP000002279"/>
    </source>
</evidence>
<reference evidence="12" key="3">
    <citation type="submission" date="2025-09" db="UniProtKB">
        <authorList>
            <consortium name="Ensembl"/>
        </authorList>
    </citation>
    <scope>IDENTIFICATION</scope>
    <source>
        <strain evidence="12">Glennie</strain>
    </source>
</reference>
<comment type="subcellular location">
    <subcellularLocation>
        <location evidence="1">Mitochondrion</location>
    </subcellularLocation>
</comment>
<keyword evidence="6" id="KW-0949">S-adenosyl-L-methionine</keyword>
<keyword evidence="4" id="KW-0489">Methyltransferase</keyword>
<protein>
    <recommendedName>
        <fullName evidence="9">rRNA methyltransferase 1, mitochondrial</fullName>
    </recommendedName>
</protein>
<evidence type="ECO:0000256" key="3">
    <source>
        <dbReference type="ARBA" id="ARBA00022552"/>
    </source>
</evidence>
<feature type="compositionally biased region" description="Basic and acidic residues" evidence="10">
    <location>
        <begin position="45"/>
        <end position="66"/>
    </location>
</feature>
<dbReference type="GO" id="GO:0005739">
    <property type="term" value="C:mitochondrion"/>
    <property type="evidence" value="ECO:0000318"/>
    <property type="project" value="GO_Central"/>
</dbReference>
<evidence type="ECO:0000259" key="11">
    <source>
        <dbReference type="SMART" id="SM00967"/>
    </source>
</evidence>
<dbReference type="InterPro" id="IPR029064">
    <property type="entry name" value="Ribosomal_eL30-like_sf"/>
</dbReference>
<reference evidence="12" key="2">
    <citation type="submission" date="2025-08" db="UniProtKB">
        <authorList>
            <consortium name="Ensembl"/>
        </authorList>
    </citation>
    <scope>IDENTIFICATION</scope>
    <source>
        <strain evidence="12">Glennie</strain>
    </source>
</reference>
<evidence type="ECO:0000256" key="7">
    <source>
        <dbReference type="ARBA" id="ARBA00022946"/>
    </source>
</evidence>
<evidence type="ECO:0000256" key="1">
    <source>
        <dbReference type="ARBA" id="ARBA00004173"/>
    </source>
</evidence>
<dbReference type="GeneTree" id="ENSGT00390000018761"/>
<keyword evidence="8" id="KW-0496">Mitochondrion</keyword>
<dbReference type="InterPro" id="IPR047261">
    <property type="entry name" value="MRM1_MeTrfase_dom"/>
</dbReference>
<dbReference type="Pfam" id="PF08032">
    <property type="entry name" value="SpoU_sub_bind"/>
    <property type="match status" value="1"/>
</dbReference>
<dbReference type="Proteomes" id="UP000002279">
    <property type="component" value="Chromosome 17"/>
</dbReference>
<dbReference type="PANTHER" id="PTHR46103">
    <property type="entry name" value="RRNA METHYLTRANSFERASE 1, MITOCHONDRIAL"/>
    <property type="match status" value="1"/>
</dbReference>
<accession>A0A6I8P9M5</accession>
<dbReference type="Gene3D" id="3.40.1280.10">
    <property type="match status" value="1"/>
</dbReference>
<comment type="similarity">
    <text evidence="2">Belongs to the class IV-like SAM-binding methyltransferase superfamily. RNA methyltransferase TrmH family.</text>
</comment>
<feature type="domain" description="RNA 2-O ribose methyltransferase substrate binding" evidence="11">
    <location>
        <begin position="80"/>
        <end position="160"/>
    </location>
</feature>
<evidence type="ECO:0000256" key="9">
    <source>
        <dbReference type="ARBA" id="ARBA00034881"/>
    </source>
</evidence>
<evidence type="ECO:0000256" key="10">
    <source>
        <dbReference type="SAM" id="MobiDB-lite"/>
    </source>
</evidence>
<dbReference type="InterPro" id="IPR001537">
    <property type="entry name" value="SpoU_MeTrfase"/>
</dbReference>
<keyword evidence="13" id="KW-1185">Reference proteome</keyword>
<dbReference type="PANTHER" id="PTHR46103:SF1">
    <property type="entry name" value="RRNA METHYLTRANSFERASE 1, MITOCHONDRIAL"/>
    <property type="match status" value="1"/>
</dbReference>